<reference evidence="1" key="1">
    <citation type="submission" date="2018-10" db="EMBL/GenBank/DDBJ databases">
        <authorList>
            <consortium name="NARMS: The National Antimicrobial Resistance Monitoring System"/>
        </authorList>
    </citation>
    <scope>NUCLEOTIDE SEQUENCE [LARGE SCALE GENOMIC DNA]</scope>
    <source>
        <strain evidence="1">CVM N17EC0388</strain>
    </source>
</reference>
<evidence type="ECO:0000313" key="1">
    <source>
        <dbReference type="EMBL" id="MHO06141.1"/>
    </source>
</evidence>
<dbReference type="AlphaFoldDB" id="A0A3L0X5R6"/>
<accession>A0A3L0X5R6</accession>
<proteinExistence type="predicted"/>
<organism evidence="1">
    <name type="scientific">Escherichia coli</name>
    <dbReference type="NCBI Taxonomy" id="562"/>
    <lineage>
        <taxon>Bacteria</taxon>
        <taxon>Pseudomonadati</taxon>
        <taxon>Pseudomonadota</taxon>
        <taxon>Gammaproteobacteria</taxon>
        <taxon>Enterobacterales</taxon>
        <taxon>Enterobacteriaceae</taxon>
        <taxon>Escherichia</taxon>
    </lineage>
</organism>
<comment type="caution">
    <text evidence="1">The sequence shown here is derived from an EMBL/GenBank/DDBJ whole genome shotgun (WGS) entry which is preliminary data.</text>
</comment>
<gene>
    <name evidence="1" type="ORF">D9F05_17540</name>
</gene>
<sequence length="279" mass="31610">MKLTHCNATNTLSIHTVPFNRTGRRNGVLTTLLLGLLWATFPASADEEPLPAEYRPFVQRFIDAAEAKDHQVLVNQMKYPFKREYPMPAIKNPSEMLTRFDEVFDDTILKRIAISQVGQDWQTMGWRGIMFGSGEVWMDFDGKVIGINHQTAQAAKLEAELIASQKSDLYPGLRDYQSPELMWQTEKFTIRIDDMGDGHYRYASWAKGKVLGDKPDLVLKNGTVRVEGTGGNHTYQFKSGPYRYECIVTVLGERGVPTGVLVIYKNDVEIMSQPVIKVM</sequence>
<dbReference type="EMBL" id="RNRV01000036">
    <property type="protein sequence ID" value="MHO06141.1"/>
    <property type="molecule type" value="Genomic_DNA"/>
</dbReference>
<protein>
    <submittedName>
        <fullName evidence="1">Uncharacterized protein</fullName>
    </submittedName>
</protein>
<name>A0A3L0X5R6_ECOLX</name>